<dbReference type="FunFam" id="1.10.510.10:FF:001023">
    <property type="entry name" value="Os07g0541700 protein"/>
    <property type="match status" value="1"/>
</dbReference>
<evidence type="ECO:0000256" key="10">
    <source>
        <dbReference type="ARBA" id="ARBA00022777"/>
    </source>
</evidence>
<dbReference type="InterPro" id="IPR038408">
    <property type="entry name" value="GNK2_sf"/>
</dbReference>
<keyword evidence="11" id="KW-0067">ATP-binding</keyword>
<feature type="domain" description="Gnk2-homologous" evidence="21">
    <location>
        <begin position="1709"/>
        <end position="1811"/>
    </location>
</feature>
<dbReference type="Gene3D" id="3.30.430.20">
    <property type="entry name" value="Gnk2 domain, C-X8-C-X2-C motif"/>
    <property type="match status" value="16"/>
</dbReference>
<evidence type="ECO:0000259" key="21">
    <source>
        <dbReference type="PROSITE" id="PS51473"/>
    </source>
</evidence>
<keyword evidence="6 19" id="KW-0812">Transmembrane</keyword>
<feature type="compositionally biased region" description="Polar residues" evidence="18">
    <location>
        <begin position="1315"/>
        <end position="1328"/>
    </location>
</feature>
<keyword evidence="5" id="KW-0808">Transferase</keyword>
<evidence type="ECO:0000256" key="5">
    <source>
        <dbReference type="ARBA" id="ARBA00022679"/>
    </source>
</evidence>
<evidence type="ECO:0000256" key="11">
    <source>
        <dbReference type="ARBA" id="ARBA00022840"/>
    </source>
</evidence>
<accession>A0A3Q7F6U5</accession>
<evidence type="ECO:0000256" key="15">
    <source>
        <dbReference type="ARBA" id="ARBA00023180"/>
    </source>
</evidence>
<feature type="transmembrane region" description="Helical" evidence="19">
    <location>
        <begin position="4342"/>
        <end position="4365"/>
    </location>
</feature>
<evidence type="ECO:0000259" key="20">
    <source>
        <dbReference type="PROSITE" id="PS50011"/>
    </source>
</evidence>
<reference evidence="22" key="2">
    <citation type="submission" date="2019-01" db="UniProtKB">
        <authorList>
            <consortium name="EnsemblPlants"/>
        </authorList>
    </citation>
    <scope>IDENTIFICATION</scope>
    <source>
        <strain evidence="22">cv. Heinz 1706</strain>
    </source>
</reference>
<evidence type="ECO:0000256" key="4">
    <source>
        <dbReference type="ARBA" id="ARBA00022553"/>
    </source>
</evidence>
<dbReference type="Pfam" id="PF01657">
    <property type="entry name" value="Stress-antifung"/>
    <property type="match status" value="16"/>
</dbReference>
<dbReference type="InterPro" id="IPR011009">
    <property type="entry name" value="Kinase-like_dom_sf"/>
</dbReference>
<evidence type="ECO:0000256" key="1">
    <source>
        <dbReference type="ARBA" id="ARBA00004167"/>
    </source>
</evidence>
<evidence type="ECO:0000256" key="3">
    <source>
        <dbReference type="ARBA" id="ARBA00022527"/>
    </source>
</evidence>
<evidence type="ECO:0000256" key="13">
    <source>
        <dbReference type="ARBA" id="ARBA00023136"/>
    </source>
</evidence>
<dbReference type="InterPro" id="IPR002902">
    <property type="entry name" value="GNK2"/>
</dbReference>
<dbReference type="PROSITE" id="PS50011">
    <property type="entry name" value="PROTEIN_KINASE_DOM"/>
    <property type="match status" value="7"/>
</dbReference>
<sequence>MATLPSFFAYPSLSYSHPSAACGGNGNYTEGSACQSNLNTLLNSLSLNIDEYGFYNASIGQNSDKVRDIGLDLCRNCVDNIGQRLVEICPNQKEANAGYDECSLQYSNRSIINDTTSFPTLGNATGPDFQTIYALVQCTRNLSPQNCFNCLTGAYGNMPSCPCKGKTSGRIIGLSCYFRYETYRFFTDVVMLEAPPPEESLQYEFSTIRAAINNFSNDSKLGESGFGPVYKGTLQHGQEVASATSGQGELEFKNEVLLVARLQHRNLVRLKEFCLDGTERLLVYEFFPNASLDKFLFGNSYLHEDSRLRIIHHDLKASNVLLDAEMNPKISDFGMAKLFKLDETHGNTERFVGTYGYMAPDYGVLVLEIVSGQRNNCFRNGHSTESLLSYVRSSGPVCDIARYIHIALLCVQKDVANRPTMGALVLMLNSHSSSLPIIEESNSRMAETSKLAKTQLPQLQFGSCGENGNYTENSTYKNNLNTLLTSLPSKIDGYGFYYDSIGEVSGIVLCRGDVKLDDCRVCVYNAAQKLVQLCPTQKEVLGGYGECLLLYSNNQSIIETPSFSVRYFFWNAANASKPEEFNQELHKLLENLRGRAINGGPFRKYASGNVTGPDDQTIYALVQCTPDLTPRNCFNCLTDIYNNMPQCPCLGKIGGRIIGPRCNFRYEISRFFADVSVEAPPPTAPMGNGNETAPTGNDNTAPIVQDKKKARLVIIIIVPTVIVVILTVCISVILMKKRKRKLVDIILGTLGDDTSDVESLQYDFSIIREATENFSNANKLGQGGFGPVYKGKLQNGQEVAVKRLSADSGQGDLEFKNEVLLVARLQHRNLVRLLGFCLDGTERLLVYEFVPNASLDQFLFDQVKRSQLDWERRSKIIGGIARGIVYLHEDSRLRIIHRDLKAGNVLLDAEMNPKIADFGMARLFTLDETQGNTNRIVGTYGYMAPEYAMQGQFSVKSDVYSFGVLVLEIISGQRNICSRKGDSVEDLLSVAWLNWCEETVSNLIDPILRGSSGLVGDIVRYIHIALLCVQENVADRPNMGEVLLMLSSRSLSLPVPHNPQILHFGDVYTTISESSKITETQLPQLRFGSCGENGNYTENSTYKNNLNTLLTSLPSKIDNYGFYNASIGQNTDRASVIVLCRGDVELDDCRVCVDNVVEKIGQLCPNQKEVFGGYDECMLQYSNQSIIETPSLSVRYFLWNAANASNPEEFNQELRQLLENLRDRAAQGGPLQKYATGNTAAGLQPIYALVQCTPDLSRQNCFNCLTDAYGSMPQCPCLGKIGGRIIGVRCNFRYEISRFFTADVPMEAPPPAGNDNRTVPTGTENITPPTGKDDKTSRTIIIIVVSTVTIVILMICIAVILIRRRKRKMVKEIQSKRTSVDDTSIAESFQYAFSAIRAATDDFSDANKLGEGGFGPVYKGKLQNGQEVAVKRLSADSGQGDLEFKNEVLLVAKLQHRNLVRLLGFCLDRTERLLVYEFVPNASLDHFLFDSVKRRQLDWERRSKIIGGIAKGILYLHEDSRLRIIHRDLKASNVLLDAEMNPKISDFGMARLFELDETQGSTNRIVGTYGYMAPEYAMHGQFSVKSDAWSSWRNGTTTTFIDPMLRESTGLIRDIMRNIHIALLCVQESVADRPTMAAVVLMLSSFSLSLPMPSGPAFYMYSNVTAETSLIQEYNTRMTNSSEVAKSNSIGSSRNEASISELYPPQLPDLRYGSCGENGNYTENSTYKNNLNTLLTSLPSKIDNYGFYKASIGQNIDRASVIVLCRGDVELQECRDCVYNVSQKLVQVCPNQKEAAGGYDKCMLVYSNESITDATTFSKLFYLNEIQNASKPGEFNKELGKLLVRLRVVAAHGDPRRKYASGNATGPDFQNIFALVQCTPDLPPQNCFDCLTKAYEDMINCPCMGKKGGRIIGARCNFRYGTSRFFRLDVVSVAPPPEGEIKEEAGGRNSETMLILTNLLYYVYMGMILALQNPYNMIFPRLEQRHDNFSDANVLGQGGFGPVYRVIKLTYRCMSLTSIVQIFFPSLVETRILGKLQNGKQTAVKRLSADSGQGDLEFKTRLRIIHRNLKASNVMRKCILKFPTLAWRGYLSRLKLMATQAELWEPNSNITEFSPNSAYDTNLNTILSSVSRNMDSFGFYNSSMGLNSDTVSVIAQCRGDVQLQACRDCISNATRKILEVCPYKRWALGYYDHCMLRYSNESIIGNLATQPERILFNIANASSPDEFMQDLRTMLENLRSEASQGGMQKYATNSTQGPDFQTIYALVQCTADLTAQDCFQFGFRSLPSCSCYRKQGLNFMMPSCNFRYEIYSFFDQRPTQAPPPLSPPSPLPPPLSGKDDKTTRTVIIIVVPTVIGVFLIVCTSFILMRRRRRKLVNDIQSIHGDDISTAESFQYDFSTIRAATDNFSSDNKLGQGGFGPVYKGKLSNGQEVAVKRLSADSGQGDLEFKNEVMLVAKLQHRNLVRLLGFCFDGTERLLIYEFVPNASLDQFLFDPVKRRQLDWERRSKIIGGVAKGILYLHEDSRLRIIHRDLKASNVLLDEEMNPKIADFGMARLFTLDETQGNTSRIVGTYGYMAPEYAMHGQFSVKSDVFSFGVLVLEILSGHKNTCFRNGESVEDLLSYAWTNWQEGTAANLIDPMFRGSSGLVRDIKRYVHIALLCVQENIGDRPTMAAVVLMLSSLSLSLPVPSGPAHNDISPEISLIKEYNSKSLEPRELAKTKSISSSRNEASITELHPPQPDFEFHVCADTEFSPNTSYDTNLNTTLSSVSRNMDSFEFYNTSIALNSDTISVIAQCRGDVQLQACRDCISNVTRKILEVCPYKKSAFGYYESCQLRYSNEPIIGTVSISPQDTLYSGVNASNPDDFMKDVTTMLESLRVKLHGARKYATNSTWRSGSETIYVLVQCTADLSAQSCINCLTLAIKLYLTHVHVMVGLVSDIECPAAKFNKTITRTVIIIVVSTVTVVILLVCISLIMRRRRRRKLVKNIQSIHEDDIFTAEYLQYDFSTIRSATDNFSSDNKLGQGGFGPVYKGKLSNGQEVAVKRLSADSGQGDLEFKNEVMLVAKLQHRNLVRLLGFCIDGTERLLIYEFVPNASLDQFLFEAQSIIIFFILFPDPVKRRQLDWERRSKIIGGVAKGILYLHEDSRLRIIHRDLKASNVLLDEEMNPKIADFGMARLFTLDETQGNTSRIVGTYGYMAPEYAMQGKMSVKSDVFSFGVLVLEILGGQRNTSIRNGEYVGNLLSYVLVNYFTVLVLKFLNLTAWRNWREGTTSNLVDPMLRGSSGLVSDITRYIHIALLCVQENVADRPTMAAVVLMLSSLSLALSVPSKPGYYMQIDVSPNISPIQGYKSRVISESNRPDKSKSICLSKNEMSITQPNFTFQSPCEGNVTEYPLNGTYHTNLNTLLSSLSRNIDSDGFYNATVGQDQNRVSAIAQCRADVELQTCRSCINNATRLILEKCPSKKSAFGIYDMCLIRYSNESFIGTMSTDPRYTYYYNRDFSDPKLFFNQYLTPVLTSLRTRASAGGKHKFAANVFDAPDFQEIHALVQCTSDLSAQGCYDCLSAVYSSLPDCECYAKRGNYHLMPSCVVRYEPYSFFNESLLTEAPPPLLSPPEPALLPPPPAVTSFCIRLQAGDMFKFNIFSIFVGKDDKTAQTVIIILVPIVTIVILIGCISVILMRRRKRKLVTRREIVEGLSMEDDSIAESLQYDFSAISAATDNFLDANKLGQGGFGPVYKGKLPNGQEVAVKRLSIDSSQGDLEFKNEVLLVARLEHRNLVRLLGFCFDGTERLLVYEFVPNASLDHFLFDPVKRRELDWERRSKIIGGVARGILYLHEDSRLRIIHRDLKASNVLLDAEMNPKIADFGMARLFAMDESQGITNNIAGTGYMAPEYAMQGKMSVKSDVFSFGVLVLEILGGQRNTCFRNGEYVGNLLSYAWRNWREGTTSNLVDPMLRGSSGLVSDITRCIHIALLCVQENVADRPTMAAVVLMLSSLSLALPVPSKPGYYMQIDVSPNISPIQGYKSRVISESNRPDKNKSICLSKNEMSIISIIIITILLCRYHLKLQIFLIFHIFHCLIIAQPDLLFSDCGLNGNYTQNSAYQSNLNTLLSSLSSNMDEYGFYNTSIGRNTDIVSAIVLCRGDVELQECRNCVNNTAHKLVRSCPEQKEAFGGYDDCMLQYTSRSIIGTSSNDPLLYMWDSGNASKPEEFNRELKKLVDRLRGEAANGDPLRKYATGSATDPNDQTIYALVQCTPDLSPQDCSDCLTNAYGAMATCPCNGNRGSRQIGPRCNFRYQSYRFFKQVAVQSHSPPPGDSYINLLLIRLMLGRSAFAGKEDKSARIVIIIVVSTVATIIFMLCTFVILMKMRKRKLMHKIQSKSGRHVDDIDITAESLQYDLSTIRAATDNFSSSNKLGEGGFGPVYKGVLSNGQEVAVKRLSVDSGQGDLEFKNEVLLVARLQHRNLVRLQGFCFDGTERLLVYEFVPNASLDQFLFDPDKRKQLNWEKRSKIIGGVAKGILYLHEDSRLRIIHRDLKASNVLLDAEMNPKISDFGMARLFTLDETQGSTTRIVGTYGYMAPEYAMHGQFSVKSDVFSFGVLVLEIISGQKNTCFKNGESVEDLLSNAWMNWREETTTNLIDPMLRESSGMARDIMRCIHIALLCVQENISDRPTMAAVVLMLSSLSLNLPLPSGPAYYTHNDITSGISLTQEYNSRSSGPRELAKSKSISSSHNEASITELSPG</sequence>
<feature type="domain" description="Protein kinase" evidence="20">
    <location>
        <begin position="3721"/>
        <end position="3995"/>
    </location>
</feature>
<dbReference type="FunFam" id="1.10.510.10:FF:000129">
    <property type="entry name" value="cysteine-rich receptor-like protein kinase 10"/>
    <property type="match status" value="6"/>
</dbReference>
<feature type="domain" description="Protein kinase" evidence="20">
    <location>
        <begin position="1403"/>
        <end position="1690"/>
    </location>
</feature>
<evidence type="ECO:0000256" key="19">
    <source>
        <dbReference type="SAM" id="Phobius"/>
    </source>
</evidence>
<feature type="domain" description="Gnk2-homologous" evidence="21">
    <location>
        <begin position="458"/>
        <end position="556"/>
    </location>
</feature>
<feature type="domain" description="Gnk2-homologous" evidence="21">
    <location>
        <begin position="2101"/>
        <end position="2203"/>
    </location>
</feature>
<dbReference type="Gene3D" id="1.10.510.10">
    <property type="entry name" value="Transferase(Phosphotransferase) domain 1"/>
    <property type="match status" value="7"/>
</dbReference>
<dbReference type="InterPro" id="IPR001245">
    <property type="entry name" value="Ser-Thr/Tyr_kinase_cat_dom"/>
</dbReference>
<evidence type="ECO:0000256" key="17">
    <source>
        <dbReference type="ARBA" id="ARBA00048679"/>
    </source>
</evidence>
<keyword evidence="4" id="KW-0597">Phosphoprotein</keyword>
<evidence type="ECO:0000256" key="2">
    <source>
        <dbReference type="ARBA" id="ARBA00012513"/>
    </source>
</evidence>
<keyword evidence="15" id="KW-0325">Glycoprotein</keyword>
<keyword evidence="12 19" id="KW-1133">Transmembrane helix</keyword>
<dbReference type="CDD" id="cd23509">
    <property type="entry name" value="Gnk2-like"/>
    <property type="match status" value="16"/>
</dbReference>
<dbReference type="Gramene" id="Solyc02g080050.2.1">
    <property type="protein sequence ID" value="Solyc02g080050.2.1"/>
    <property type="gene ID" value="Solyc02g080050.2"/>
</dbReference>
<feature type="region of interest" description="Disordered" evidence="18">
    <location>
        <begin position="1307"/>
        <end position="1332"/>
    </location>
</feature>
<dbReference type="SUPFAM" id="SSF56112">
    <property type="entry name" value="Protein kinase-like (PK-like)"/>
    <property type="match status" value="8"/>
</dbReference>
<feature type="domain" description="Gnk2-homologous" evidence="21">
    <location>
        <begin position="3489"/>
        <end position="3597"/>
    </location>
</feature>
<feature type="region of interest" description="Disordered" evidence="18">
    <location>
        <begin position="4710"/>
        <end position="4742"/>
    </location>
</feature>
<dbReference type="GO" id="GO:0005524">
    <property type="term" value="F:ATP binding"/>
    <property type="evidence" value="ECO:0007669"/>
    <property type="project" value="UniProtKB-KW"/>
</dbReference>
<evidence type="ECO:0000313" key="22">
    <source>
        <dbReference type="EnsemblPlants" id="Solyc02g080050.2.1"/>
    </source>
</evidence>
<feature type="domain" description="Gnk2-homologous" evidence="21">
    <location>
        <begin position="82"/>
        <end position="185"/>
    </location>
</feature>
<proteinExistence type="predicted"/>
<feature type="domain" description="Gnk2-homologous" evidence="21">
    <location>
        <begin position="1084"/>
        <end position="1186"/>
    </location>
</feature>
<comment type="catalytic activity">
    <reaction evidence="17">
        <text>L-seryl-[protein] + ATP = O-phospho-L-seryl-[protein] + ADP + H(+)</text>
        <dbReference type="Rhea" id="RHEA:17989"/>
        <dbReference type="Rhea" id="RHEA-COMP:9863"/>
        <dbReference type="Rhea" id="RHEA-COMP:11604"/>
        <dbReference type="ChEBI" id="CHEBI:15378"/>
        <dbReference type="ChEBI" id="CHEBI:29999"/>
        <dbReference type="ChEBI" id="CHEBI:30616"/>
        <dbReference type="ChEBI" id="CHEBI:83421"/>
        <dbReference type="ChEBI" id="CHEBI:456216"/>
        <dbReference type="EC" id="2.7.11.1"/>
    </reaction>
</comment>
<protein>
    <recommendedName>
        <fullName evidence="2">non-specific serine/threonine protein kinase</fullName>
        <ecNumber evidence="2">2.7.11.1</ecNumber>
    </recommendedName>
</protein>
<keyword evidence="3" id="KW-0723">Serine/threonine-protein kinase</keyword>
<dbReference type="EnsemblPlants" id="Solyc02g080050.2.1">
    <property type="protein sequence ID" value="Solyc02g080050.2.1"/>
    <property type="gene ID" value="Solyc02g080050.2"/>
</dbReference>
<feature type="domain" description="Protein kinase" evidence="20">
    <location>
        <begin position="2407"/>
        <end position="2682"/>
    </location>
</feature>
<keyword evidence="7" id="KW-0732">Signal</keyword>
<dbReference type="FunFam" id="3.30.430.20:FF:000002">
    <property type="entry name" value="Cysteine-rich receptor-like protein kinase 10"/>
    <property type="match status" value="4"/>
</dbReference>
<dbReference type="SMART" id="SM00220">
    <property type="entry name" value="S_TKc"/>
    <property type="match status" value="7"/>
</dbReference>
<feature type="domain" description="Gnk2-homologous" evidence="21">
    <location>
        <begin position="2848"/>
        <end position="2954"/>
    </location>
</feature>
<feature type="domain" description="Gnk2-homologous" evidence="21">
    <location>
        <begin position="1192"/>
        <end position="1299"/>
    </location>
</feature>
<dbReference type="PANTHER" id="PTHR27002:SF980">
    <property type="entry name" value="CYSTEINE-RICH RECEPTOR-LIKE PROTEIN KINASE 10 ISOFORM X1"/>
    <property type="match status" value="1"/>
</dbReference>
<keyword evidence="14" id="KW-0675">Receptor</keyword>
<feature type="transmembrane region" description="Helical" evidence="19">
    <location>
        <begin position="3657"/>
        <end position="3679"/>
    </location>
</feature>
<dbReference type="FunFam" id="3.30.200.20:FF:000142">
    <property type="entry name" value="Cysteine-rich receptor-like protein kinase 10"/>
    <property type="match status" value="6"/>
</dbReference>
<feature type="domain" description="Gnk2-homologous" evidence="21">
    <location>
        <begin position="3381"/>
        <end position="3483"/>
    </location>
</feature>
<organism evidence="22">
    <name type="scientific">Solanum lycopersicum</name>
    <name type="common">Tomato</name>
    <name type="synonym">Lycopersicon esculentum</name>
    <dbReference type="NCBI Taxonomy" id="4081"/>
    <lineage>
        <taxon>Eukaryota</taxon>
        <taxon>Viridiplantae</taxon>
        <taxon>Streptophyta</taxon>
        <taxon>Embryophyta</taxon>
        <taxon>Tracheophyta</taxon>
        <taxon>Spermatophyta</taxon>
        <taxon>Magnoliopsida</taxon>
        <taxon>eudicotyledons</taxon>
        <taxon>Gunneridae</taxon>
        <taxon>Pentapetalae</taxon>
        <taxon>asterids</taxon>
        <taxon>lamiids</taxon>
        <taxon>Solanales</taxon>
        <taxon>Solanaceae</taxon>
        <taxon>Solanoideae</taxon>
        <taxon>Solaneae</taxon>
        <taxon>Solanum</taxon>
        <taxon>Solanum subgen. Lycopersicon</taxon>
    </lineage>
</organism>
<dbReference type="Gene3D" id="3.30.200.20">
    <property type="entry name" value="Phosphorylase Kinase, domain 1"/>
    <property type="match status" value="8"/>
</dbReference>
<feature type="domain" description="Gnk2-homologous" evidence="21">
    <location>
        <begin position="4192"/>
        <end position="4300"/>
    </location>
</feature>
<comment type="subcellular location">
    <subcellularLocation>
        <location evidence="1">Membrane</location>
        <topology evidence="1">Single-pass membrane protein</topology>
    </subcellularLocation>
</comment>
<feature type="domain" description="Protein kinase" evidence="20">
    <location>
        <begin position="3016"/>
        <end position="3321"/>
    </location>
</feature>
<feature type="compositionally biased region" description="Polar residues" evidence="18">
    <location>
        <begin position="4725"/>
        <end position="4742"/>
    </location>
</feature>
<dbReference type="CDD" id="cd14066">
    <property type="entry name" value="STKc_IRAK"/>
    <property type="match status" value="5"/>
</dbReference>
<dbReference type="EC" id="2.7.11.1" evidence="2"/>
<dbReference type="GO" id="GO:0006979">
    <property type="term" value="P:response to oxidative stress"/>
    <property type="evidence" value="ECO:0007669"/>
    <property type="project" value="UniProtKB-ARBA"/>
</dbReference>
<evidence type="ECO:0000256" key="9">
    <source>
        <dbReference type="ARBA" id="ARBA00022741"/>
    </source>
</evidence>
<keyword evidence="23" id="KW-1185">Reference proteome</keyword>
<reference evidence="22" key="1">
    <citation type="journal article" date="2012" name="Nature">
        <title>The tomato genome sequence provides insights into fleshy fruit evolution.</title>
        <authorList>
            <consortium name="Tomato Genome Consortium"/>
        </authorList>
    </citation>
    <scope>NUCLEOTIDE SEQUENCE [LARGE SCALE GENOMIC DNA]</scope>
    <source>
        <strain evidence="22">cv. Heinz 1706</strain>
    </source>
</reference>
<feature type="domain" description="Gnk2-homologous" evidence="21">
    <location>
        <begin position="4084"/>
        <end position="4186"/>
    </location>
</feature>
<name>A0A3Q7F6U5_SOLLC</name>
<feature type="domain" description="Protein kinase" evidence="20">
    <location>
        <begin position="215"/>
        <end position="451"/>
    </location>
</feature>
<dbReference type="Pfam" id="PF00069">
    <property type="entry name" value="Pkinase"/>
    <property type="match status" value="1"/>
</dbReference>
<dbReference type="InParanoid" id="A0A3Q7F6U5"/>
<dbReference type="GO" id="GO:0016020">
    <property type="term" value="C:membrane"/>
    <property type="evidence" value="ECO:0007669"/>
    <property type="project" value="UniProtKB-SubCell"/>
</dbReference>
<feature type="transmembrane region" description="Helical" evidence="19">
    <location>
        <begin position="2955"/>
        <end position="2976"/>
    </location>
</feature>
<evidence type="ECO:0000256" key="12">
    <source>
        <dbReference type="ARBA" id="ARBA00022989"/>
    </source>
</evidence>
<comment type="catalytic activity">
    <reaction evidence="16">
        <text>L-threonyl-[protein] + ATP = O-phospho-L-threonyl-[protein] + ADP + H(+)</text>
        <dbReference type="Rhea" id="RHEA:46608"/>
        <dbReference type="Rhea" id="RHEA-COMP:11060"/>
        <dbReference type="Rhea" id="RHEA-COMP:11605"/>
        <dbReference type="ChEBI" id="CHEBI:15378"/>
        <dbReference type="ChEBI" id="CHEBI:30013"/>
        <dbReference type="ChEBI" id="CHEBI:30616"/>
        <dbReference type="ChEBI" id="CHEBI:61977"/>
        <dbReference type="ChEBI" id="CHEBI:456216"/>
        <dbReference type="EC" id="2.7.11.1"/>
    </reaction>
</comment>
<keyword evidence="9" id="KW-0547">Nucleotide-binding</keyword>
<evidence type="ECO:0000256" key="7">
    <source>
        <dbReference type="ARBA" id="ARBA00022729"/>
    </source>
</evidence>
<feature type="domain" description="Protein kinase" evidence="20">
    <location>
        <begin position="4408"/>
        <end position="4683"/>
    </location>
</feature>
<keyword evidence="8" id="KW-0677">Repeat</keyword>
<keyword evidence="13 19" id="KW-0472">Membrane</keyword>
<feature type="domain" description="Gnk2-homologous" evidence="21">
    <location>
        <begin position="2209"/>
        <end position="2313"/>
    </location>
</feature>
<feature type="compositionally biased region" description="Pro residues" evidence="18">
    <location>
        <begin position="2320"/>
        <end position="2335"/>
    </location>
</feature>
<evidence type="ECO:0000256" key="16">
    <source>
        <dbReference type="ARBA" id="ARBA00047899"/>
    </source>
</evidence>
<dbReference type="FunFam" id="3.30.430.20:FF:000003">
    <property type="entry name" value="Cysteine-rich RLK (RECEPTOR-like protein kinase) 10"/>
    <property type="match status" value="4"/>
</dbReference>
<dbReference type="PROSITE" id="PS51473">
    <property type="entry name" value="GNK2"/>
    <property type="match status" value="15"/>
</dbReference>
<feature type="domain" description="Gnk2-homologous" evidence="21">
    <location>
        <begin position="1817"/>
        <end position="1925"/>
    </location>
</feature>
<feature type="domain" description="Gnk2-homologous" evidence="21">
    <location>
        <begin position="563"/>
        <end position="671"/>
    </location>
</feature>
<feature type="domain" description="Protein kinase" evidence="20">
    <location>
        <begin position="774"/>
        <end position="1051"/>
    </location>
</feature>
<feature type="transmembrane region" description="Helical" evidence="19">
    <location>
        <begin position="712"/>
        <end position="734"/>
    </location>
</feature>
<evidence type="ECO:0000313" key="23">
    <source>
        <dbReference type="Proteomes" id="UP000004994"/>
    </source>
</evidence>
<dbReference type="PANTHER" id="PTHR27002">
    <property type="entry name" value="RECEPTOR-LIKE SERINE/THREONINE-PROTEIN KINASE SD1-8"/>
    <property type="match status" value="1"/>
</dbReference>
<evidence type="ECO:0000256" key="18">
    <source>
        <dbReference type="SAM" id="MobiDB-lite"/>
    </source>
</evidence>
<feature type="transmembrane region" description="Helical" evidence="19">
    <location>
        <begin position="2346"/>
        <end position="2368"/>
    </location>
</feature>
<dbReference type="InterPro" id="IPR008271">
    <property type="entry name" value="Ser/Thr_kinase_AS"/>
</dbReference>
<keyword evidence="10" id="KW-0418">Kinase</keyword>
<dbReference type="Proteomes" id="UP000004994">
    <property type="component" value="Chromosome 2"/>
</dbReference>
<feature type="transmembrane region" description="Helical" evidence="19">
    <location>
        <begin position="1340"/>
        <end position="1362"/>
    </location>
</feature>
<feature type="region of interest" description="Disordered" evidence="18">
    <location>
        <begin position="2319"/>
        <end position="2339"/>
    </location>
</feature>
<dbReference type="GO" id="GO:0004674">
    <property type="term" value="F:protein serine/threonine kinase activity"/>
    <property type="evidence" value="ECO:0007669"/>
    <property type="project" value="UniProtKB-KW"/>
</dbReference>
<dbReference type="Pfam" id="PF07714">
    <property type="entry name" value="PK_Tyr_Ser-Thr"/>
    <property type="match status" value="6"/>
</dbReference>
<dbReference type="PaxDb" id="4081-Solyc02g079990.2.1"/>
<feature type="domain" description="Gnk2-homologous" evidence="21">
    <location>
        <begin position="2740"/>
        <end position="2842"/>
    </location>
</feature>
<evidence type="ECO:0000256" key="6">
    <source>
        <dbReference type="ARBA" id="ARBA00022692"/>
    </source>
</evidence>
<dbReference type="PROSITE" id="PS00108">
    <property type="entry name" value="PROTEIN_KINASE_ST"/>
    <property type="match status" value="7"/>
</dbReference>
<evidence type="ECO:0000256" key="14">
    <source>
        <dbReference type="ARBA" id="ARBA00023170"/>
    </source>
</evidence>
<evidence type="ECO:0000256" key="8">
    <source>
        <dbReference type="ARBA" id="ARBA00022737"/>
    </source>
</evidence>
<dbReference type="InterPro" id="IPR000719">
    <property type="entry name" value="Prot_kinase_dom"/>
</dbReference>